<proteinExistence type="predicted"/>
<accession>M1X2A6</accession>
<name>M1X2A6_9NOST</name>
<keyword evidence="2" id="KW-1185">Reference proteome</keyword>
<reference evidence="2" key="2">
    <citation type="submission" date="2016-01" db="EMBL/GenBank/DDBJ databases">
        <title>Diatom-associated endosymboitic cyanobacterium lacks core nitrogen metabolism enzymes.</title>
        <authorList>
            <person name="Hilton J.A."/>
            <person name="Foster R.A."/>
            <person name="Tripp H.J."/>
            <person name="Carter B.J."/>
            <person name="Zehr J.P."/>
            <person name="Villareal T.A."/>
        </authorList>
    </citation>
    <scope>NUCLEOTIDE SEQUENCE [LARGE SCALE GENOMIC DNA]</scope>
    <source>
        <strain evidence="2">HH01</strain>
    </source>
</reference>
<protein>
    <submittedName>
        <fullName evidence="1">Uncharacterized protein</fullName>
    </submittedName>
</protein>
<dbReference type="EMBL" id="CAIY01000016">
    <property type="protein sequence ID" value="CCH66490.1"/>
    <property type="molecule type" value="Genomic_DNA"/>
</dbReference>
<reference evidence="1 2" key="1">
    <citation type="submission" date="2012-05" db="EMBL/GenBank/DDBJ databases">
        <authorList>
            <person name="Hilton J."/>
        </authorList>
    </citation>
    <scope>NUCLEOTIDE SEQUENCE [LARGE SCALE GENOMIC DNA]</scope>
    <source>
        <strain evidence="1 2">HH01</strain>
    </source>
</reference>
<evidence type="ECO:0000313" key="1">
    <source>
        <dbReference type="EMBL" id="CCH66490.1"/>
    </source>
</evidence>
<dbReference type="AlphaFoldDB" id="M1X2A6"/>
<comment type="caution">
    <text evidence="1">The sequence shown here is derived from an EMBL/GenBank/DDBJ whole genome shotgun (WGS) entry which is preliminary data.</text>
</comment>
<gene>
    <name evidence="1" type="ORF">RINTHH_3350</name>
</gene>
<evidence type="ECO:0000313" key="2">
    <source>
        <dbReference type="Proteomes" id="UP000053051"/>
    </source>
</evidence>
<organism evidence="1 2">
    <name type="scientific">Richelia intracellularis HH01</name>
    <dbReference type="NCBI Taxonomy" id="1165094"/>
    <lineage>
        <taxon>Bacteria</taxon>
        <taxon>Bacillati</taxon>
        <taxon>Cyanobacteriota</taxon>
        <taxon>Cyanophyceae</taxon>
        <taxon>Nostocales</taxon>
        <taxon>Nostocaceae</taxon>
        <taxon>Richelia</taxon>
    </lineage>
</organism>
<dbReference type="Proteomes" id="UP000053051">
    <property type="component" value="Unassembled WGS sequence"/>
</dbReference>
<sequence>MKRVTLRFSGDEKQKMYKYLFFLPEYSQNLLSSLQGF</sequence>